<proteinExistence type="predicted"/>
<evidence type="ECO:0000313" key="2">
    <source>
        <dbReference type="Proteomes" id="UP001199469"/>
    </source>
</evidence>
<keyword evidence="2" id="KW-1185">Reference proteome</keyword>
<sequence length="292" mass="32577">MAALVDLGMRRETIARRVRAGVWLRPFPGVIIMQSGAPTREQLILAALLYAGDGAVLTGAEAVRRQGLRRLPEIPELHVLVEEDRHRRCLPTLVVERTARPPATVERDGTVVATLDRAVLDTARRLTDRDQIRALLADAVQQRRSTPDRLRDELDAGNQRGSALVREVLGEIADGIRSASEGWGRDLHARSGLPPMLWNPRLYFPGGRFLASPDGYLPCVGMAWENDSLEFHPVEEDDTARRRADMIAAGVIVAHHRPRRLRTEPERVIEELRAHYRLAASRPTPDLVVVPA</sequence>
<accession>A0ABS8P4P5</accession>
<dbReference type="EMBL" id="JAJNDB010000001">
    <property type="protein sequence ID" value="MCD2193230.1"/>
    <property type="molecule type" value="Genomic_DNA"/>
</dbReference>
<evidence type="ECO:0000313" key="1">
    <source>
        <dbReference type="EMBL" id="MCD2193230.1"/>
    </source>
</evidence>
<name>A0ABS8P4P5_9PSEU</name>
<reference evidence="1 2" key="1">
    <citation type="submission" date="2021-11" db="EMBL/GenBank/DDBJ databases">
        <title>Draft genome sequence of Actinomycetospora sp. SF1 isolated from the rhizosphere soil.</title>
        <authorList>
            <person name="Duangmal K."/>
            <person name="Chantavorakit T."/>
        </authorList>
    </citation>
    <scope>NUCLEOTIDE SEQUENCE [LARGE SCALE GENOMIC DNA]</scope>
    <source>
        <strain evidence="1 2">TBRC 5722</strain>
    </source>
</reference>
<dbReference type="RefSeq" id="WP_230731038.1">
    <property type="nucleotide sequence ID" value="NZ_JAJNDB010000001.1"/>
</dbReference>
<gene>
    <name evidence="1" type="ORF">LQ327_07505</name>
</gene>
<protein>
    <recommendedName>
        <fullName evidence="3">Transcriptional regulator, AbiEi antitoxin, Type IV TA system</fullName>
    </recommendedName>
</protein>
<organism evidence="1 2">
    <name type="scientific">Actinomycetospora endophytica</name>
    <dbReference type="NCBI Taxonomy" id="2291215"/>
    <lineage>
        <taxon>Bacteria</taxon>
        <taxon>Bacillati</taxon>
        <taxon>Actinomycetota</taxon>
        <taxon>Actinomycetes</taxon>
        <taxon>Pseudonocardiales</taxon>
        <taxon>Pseudonocardiaceae</taxon>
        <taxon>Actinomycetospora</taxon>
    </lineage>
</organism>
<comment type="caution">
    <text evidence="1">The sequence shown here is derived from an EMBL/GenBank/DDBJ whole genome shotgun (WGS) entry which is preliminary data.</text>
</comment>
<evidence type="ECO:0008006" key="3">
    <source>
        <dbReference type="Google" id="ProtNLM"/>
    </source>
</evidence>
<dbReference type="Proteomes" id="UP001199469">
    <property type="component" value="Unassembled WGS sequence"/>
</dbReference>